<evidence type="ECO:0000313" key="1">
    <source>
        <dbReference type="EMBL" id="SES03581.1"/>
    </source>
</evidence>
<dbReference type="OrthoDB" id="278693at2"/>
<proteinExistence type="predicted"/>
<name>A0A031MI91_9GAMM</name>
<gene>
    <name evidence="3" type="ORF">FA869_02380</name>
    <name evidence="2" type="ORF">SAMN04487855_2102</name>
    <name evidence="1" type="ORF">SAMN05216589_2103</name>
</gene>
<reference evidence="4 5" key="1">
    <citation type="submission" date="2016-10" db="EMBL/GenBank/DDBJ databases">
        <authorList>
            <person name="de Groot N.N."/>
        </authorList>
    </citation>
    <scope>NUCLEOTIDE SEQUENCE [LARGE SCALE GENOMIC DNA]</scope>
    <source>
        <strain evidence="2 4">CGMCC 1.9095</strain>
        <strain evidence="1 5">DSM 22558</strain>
    </source>
</reference>
<dbReference type="RefSeq" id="WP_036988958.1">
    <property type="nucleotide sequence ID" value="NZ_FOGN01000003.1"/>
</dbReference>
<protein>
    <recommendedName>
        <fullName evidence="7">ATPase</fullName>
    </recommendedName>
</protein>
<dbReference type="EMBL" id="SWAV01000001">
    <property type="protein sequence ID" value="TKA93050.1"/>
    <property type="molecule type" value="Genomic_DNA"/>
</dbReference>
<evidence type="ECO:0008006" key="7">
    <source>
        <dbReference type="Google" id="ProtNLM"/>
    </source>
</evidence>
<dbReference type="Proteomes" id="UP000305198">
    <property type="component" value="Unassembled WGS sequence"/>
</dbReference>
<evidence type="ECO:0000313" key="2">
    <source>
        <dbReference type="EMBL" id="SFM04404.1"/>
    </source>
</evidence>
<reference evidence="3 6" key="2">
    <citation type="submission" date="2019-04" db="EMBL/GenBank/DDBJ databases">
        <title>Crypto-aerobic microbial life in anoxic (sulfidic) marine sediments.</title>
        <authorList>
            <person name="Bhattacharya S."/>
            <person name="Roy C."/>
            <person name="Mondal N."/>
            <person name="Sarkar J."/>
            <person name="Mandal S."/>
            <person name="Rameez M.J."/>
            <person name="Ghosh W."/>
        </authorList>
    </citation>
    <scope>NUCLEOTIDE SEQUENCE [LARGE SCALE GENOMIC DNA]</scope>
    <source>
        <strain evidence="3 6">SBBB</strain>
    </source>
</reference>
<evidence type="ECO:0000313" key="6">
    <source>
        <dbReference type="Proteomes" id="UP000305198"/>
    </source>
</evidence>
<keyword evidence="4" id="KW-1185">Reference proteome</keyword>
<evidence type="ECO:0000313" key="5">
    <source>
        <dbReference type="Proteomes" id="UP000186904"/>
    </source>
</evidence>
<organism evidence="3 6">
    <name type="scientific">Halopseudomonas bauzanensis</name>
    <dbReference type="NCBI Taxonomy" id="653930"/>
    <lineage>
        <taxon>Bacteria</taxon>
        <taxon>Pseudomonadati</taxon>
        <taxon>Pseudomonadota</taxon>
        <taxon>Gammaproteobacteria</taxon>
        <taxon>Pseudomonadales</taxon>
        <taxon>Pseudomonadaceae</taxon>
        <taxon>Halopseudomonas</taxon>
    </lineage>
</organism>
<sequence length="151" mass="17500">MKAETFDYLLEWTSDLHTIIADCLEQAITPDTDQRSRWLMEYVAGHERDIARKVDQFRAQAGKAESRTWLYEHIGEDLPPRARWELSFVGKDFNEINEQLFELHGQLIEVYTSMTGRAAIPAAAELMRNMLALEQGETRRLAEQCGRLQDL</sequence>
<dbReference type="Proteomes" id="UP000186904">
    <property type="component" value="Unassembled WGS sequence"/>
</dbReference>
<accession>A0A031MI91</accession>
<evidence type="ECO:0000313" key="4">
    <source>
        <dbReference type="Proteomes" id="UP000186599"/>
    </source>
</evidence>
<dbReference type="Proteomes" id="UP000186599">
    <property type="component" value="Unassembled WGS sequence"/>
</dbReference>
<dbReference type="EMBL" id="FOGN01000003">
    <property type="protein sequence ID" value="SES03581.1"/>
    <property type="molecule type" value="Genomic_DNA"/>
</dbReference>
<dbReference type="AlphaFoldDB" id="A0A031MI91"/>
<dbReference type="STRING" id="653930.SAMN05216589_2103"/>
<dbReference type="EMBL" id="FOUA01000003">
    <property type="protein sequence ID" value="SFM04404.1"/>
    <property type="molecule type" value="Genomic_DNA"/>
</dbReference>
<evidence type="ECO:0000313" key="3">
    <source>
        <dbReference type="EMBL" id="TKA93050.1"/>
    </source>
</evidence>